<evidence type="ECO:0000256" key="3">
    <source>
        <dbReference type="ARBA" id="ARBA00023125"/>
    </source>
</evidence>
<evidence type="ECO:0000256" key="1">
    <source>
        <dbReference type="ARBA" id="ARBA00007871"/>
    </source>
</evidence>
<dbReference type="GO" id="GO:0046914">
    <property type="term" value="F:transition metal ion binding"/>
    <property type="evidence" value="ECO:0007669"/>
    <property type="project" value="InterPro"/>
</dbReference>
<feature type="domain" description="HTH dtxR-type" evidence="5">
    <location>
        <begin position="1"/>
        <end position="67"/>
    </location>
</feature>
<evidence type="ECO:0000313" key="7">
    <source>
        <dbReference type="Proteomes" id="UP000886785"/>
    </source>
</evidence>
<accession>A0A9D1J0N3</accession>
<dbReference type="InterPro" id="IPR022689">
    <property type="entry name" value="Iron_dep_repressor"/>
</dbReference>
<dbReference type="Proteomes" id="UP000886785">
    <property type="component" value="Unassembled WGS sequence"/>
</dbReference>
<dbReference type="EMBL" id="DVHF01000010">
    <property type="protein sequence ID" value="HIR56184.1"/>
    <property type="molecule type" value="Genomic_DNA"/>
</dbReference>
<dbReference type="InterPro" id="IPR036390">
    <property type="entry name" value="WH_DNA-bd_sf"/>
</dbReference>
<evidence type="ECO:0000259" key="5">
    <source>
        <dbReference type="PROSITE" id="PS50944"/>
    </source>
</evidence>
<reference evidence="6" key="2">
    <citation type="journal article" date="2021" name="PeerJ">
        <title>Extensive microbial diversity within the chicken gut microbiome revealed by metagenomics and culture.</title>
        <authorList>
            <person name="Gilroy R."/>
            <person name="Ravi A."/>
            <person name="Getino M."/>
            <person name="Pursley I."/>
            <person name="Horton D.L."/>
            <person name="Alikhan N.F."/>
            <person name="Baker D."/>
            <person name="Gharbi K."/>
            <person name="Hall N."/>
            <person name="Watson M."/>
            <person name="Adriaenssens E.M."/>
            <person name="Foster-Nyarko E."/>
            <person name="Jarju S."/>
            <person name="Secka A."/>
            <person name="Antonio M."/>
            <person name="Oren A."/>
            <person name="Chaudhuri R.R."/>
            <person name="La Ragione R."/>
            <person name="Hildebrand F."/>
            <person name="Pallen M.J."/>
        </authorList>
    </citation>
    <scope>NUCLEOTIDE SEQUENCE</scope>
    <source>
        <strain evidence="6">ChiSjej1B19-7085</strain>
    </source>
</reference>
<dbReference type="InterPro" id="IPR001367">
    <property type="entry name" value="Fe_dep_repressor"/>
</dbReference>
<protein>
    <submittedName>
        <fullName evidence="6">Metal-dependent transcriptional regulator</fullName>
    </submittedName>
</protein>
<dbReference type="InterPro" id="IPR050536">
    <property type="entry name" value="DtxR_MntR_Metal-Reg"/>
</dbReference>
<proteinExistence type="inferred from homology"/>
<dbReference type="GO" id="GO:0003677">
    <property type="term" value="F:DNA binding"/>
    <property type="evidence" value="ECO:0007669"/>
    <property type="project" value="UniProtKB-KW"/>
</dbReference>
<evidence type="ECO:0000313" key="6">
    <source>
        <dbReference type="EMBL" id="HIR56184.1"/>
    </source>
</evidence>
<dbReference type="PANTHER" id="PTHR33238">
    <property type="entry name" value="IRON (METAL) DEPENDENT REPRESSOR, DTXR FAMILY"/>
    <property type="match status" value="1"/>
</dbReference>
<dbReference type="InterPro" id="IPR036421">
    <property type="entry name" value="Fe_dep_repressor_sf"/>
</dbReference>
<sequence>MAVRKSTESAENYLETILMLKEKKGMVRSIDIVHQLDFSKPSVSHAVGLLKKNGHIVVDQDGWIELTESGLEIAKRIYERHLLISKWLVKLGIDPETAEEEACKIEHDISSHTFEVLKAHIEKDLAE</sequence>
<dbReference type="SUPFAM" id="SSF46785">
    <property type="entry name" value="Winged helix' DNA-binding domain"/>
    <property type="match status" value="1"/>
</dbReference>
<dbReference type="AlphaFoldDB" id="A0A9D1J0N3"/>
<dbReference type="GO" id="GO:0046983">
    <property type="term" value="F:protein dimerization activity"/>
    <property type="evidence" value="ECO:0007669"/>
    <property type="project" value="InterPro"/>
</dbReference>
<dbReference type="Gene3D" id="1.10.60.10">
    <property type="entry name" value="Iron dependent repressor, metal binding and dimerisation domain"/>
    <property type="match status" value="1"/>
</dbReference>
<dbReference type="Pfam" id="PF01325">
    <property type="entry name" value="Fe_dep_repress"/>
    <property type="match status" value="1"/>
</dbReference>
<dbReference type="PANTHER" id="PTHR33238:SF7">
    <property type="entry name" value="IRON-DEPENDENT TRANSCRIPTIONAL REGULATOR"/>
    <property type="match status" value="1"/>
</dbReference>
<comment type="similarity">
    <text evidence="1">Belongs to the DtxR/MntR family.</text>
</comment>
<dbReference type="InterPro" id="IPR022687">
    <property type="entry name" value="HTH_DTXR"/>
</dbReference>
<keyword evidence="3" id="KW-0238">DNA-binding</keyword>
<dbReference type="GO" id="GO:0003700">
    <property type="term" value="F:DNA-binding transcription factor activity"/>
    <property type="evidence" value="ECO:0007669"/>
    <property type="project" value="InterPro"/>
</dbReference>
<name>A0A9D1J0N3_9FIRM</name>
<reference evidence="6" key="1">
    <citation type="submission" date="2020-10" db="EMBL/GenBank/DDBJ databases">
        <authorList>
            <person name="Gilroy R."/>
        </authorList>
    </citation>
    <scope>NUCLEOTIDE SEQUENCE</scope>
    <source>
        <strain evidence="6">ChiSjej1B19-7085</strain>
    </source>
</reference>
<gene>
    <name evidence="6" type="ORF">IAA54_00790</name>
</gene>
<dbReference type="Gene3D" id="1.10.10.10">
    <property type="entry name" value="Winged helix-like DNA-binding domain superfamily/Winged helix DNA-binding domain"/>
    <property type="match status" value="1"/>
</dbReference>
<dbReference type="SMART" id="SM00529">
    <property type="entry name" value="HTH_DTXR"/>
    <property type="match status" value="1"/>
</dbReference>
<dbReference type="InterPro" id="IPR036388">
    <property type="entry name" value="WH-like_DNA-bd_sf"/>
</dbReference>
<organism evidence="6 7">
    <name type="scientific">Candidatus Gallacutalibacter pullicola</name>
    <dbReference type="NCBI Taxonomy" id="2840830"/>
    <lineage>
        <taxon>Bacteria</taxon>
        <taxon>Bacillati</taxon>
        <taxon>Bacillota</taxon>
        <taxon>Clostridia</taxon>
        <taxon>Eubacteriales</taxon>
        <taxon>Candidatus Gallacutalibacter</taxon>
    </lineage>
</organism>
<evidence type="ECO:0000256" key="2">
    <source>
        <dbReference type="ARBA" id="ARBA00023015"/>
    </source>
</evidence>
<keyword evidence="2" id="KW-0805">Transcription regulation</keyword>
<dbReference type="Pfam" id="PF02742">
    <property type="entry name" value="Fe_dep_repr_C"/>
    <property type="match status" value="1"/>
</dbReference>
<keyword evidence="4" id="KW-0804">Transcription</keyword>
<dbReference type="PROSITE" id="PS50944">
    <property type="entry name" value="HTH_DTXR"/>
    <property type="match status" value="1"/>
</dbReference>
<dbReference type="SUPFAM" id="SSF47979">
    <property type="entry name" value="Iron-dependent repressor protein, dimerization domain"/>
    <property type="match status" value="1"/>
</dbReference>
<comment type="caution">
    <text evidence="6">The sequence shown here is derived from an EMBL/GenBank/DDBJ whole genome shotgun (WGS) entry which is preliminary data.</text>
</comment>
<evidence type="ECO:0000256" key="4">
    <source>
        <dbReference type="ARBA" id="ARBA00023163"/>
    </source>
</evidence>